<dbReference type="CDD" id="cd01448">
    <property type="entry name" value="TST_Repeat_1"/>
    <property type="match status" value="1"/>
</dbReference>
<dbReference type="FunFam" id="3.40.250.10:FF:000001">
    <property type="entry name" value="Sulfurtransferase"/>
    <property type="match status" value="1"/>
</dbReference>
<proteinExistence type="predicted"/>
<evidence type="ECO:0000256" key="1">
    <source>
        <dbReference type="ARBA" id="ARBA00022679"/>
    </source>
</evidence>
<dbReference type="Proteomes" id="UP000436801">
    <property type="component" value="Unassembled WGS sequence"/>
</dbReference>
<keyword evidence="6" id="KW-1185">Reference proteome</keyword>
<keyword evidence="2" id="KW-0677">Repeat</keyword>
<dbReference type="GO" id="GO:0004792">
    <property type="term" value="F:thiosulfate-cyanide sulfurtransferase activity"/>
    <property type="evidence" value="ECO:0007669"/>
    <property type="project" value="TreeGrafter"/>
</dbReference>
<dbReference type="SUPFAM" id="SSF52821">
    <property type="entry name" value="Rhodanese/Cell cycle control phosphatase"/>
    <property type="match status" value="2"/>
</dbReference>
<feature type="domain" description="Rhodanese" evidence="3">
    <location>
        <begin position="15"/>
        <end position="133"/>
    </location>
</feature>
<dbReference type="InterPro" id="IPR036873">
    <property type="entry name" value="Rhodanese-like_dom_sf"/>
</dbReference>
<dbReference type="Gene3D" id="3.40.250.10">
    <property type="entry name" value="Rhodanese-like domain"/>
    <property type="match status" value="2"/>
</dbReference>
<organism evidence="5 6">
    <name type="scientific">Sphingomonas carotinifaciens</name>
    <dbReference type="NCBI Taxonomy" id="1166323"/>
    <lineage>
        <taxon>Bacteria</taxon>
        <taxon>Pseudomonadati</taxon>
        <taxon>Pseudomonadota</taxon>
        <taxon>Alphaproteobacteria</taxon>
        <taxon>Sphingomonadales</taxon>
        <taxon>Sphingomonadaceae</taxon>
        <taxon>Sphingomonas</taxon>
    </lineage>
</organism>
<evidence type="ECO:0000313" key="5">
    <source>
        <dbReference type="EMBL" id="SDE77556.1"/>
    </source>
</evidence>
<reference evidence="5 6" key="1">
    <citation type="submission" date="2016-10" db="EMBL/GenBank/DDBJ databases">
        <authorList>
            <person name="Varghese N."/>
            <person name="Submissions S."/>
        </authorList>
    </citation>
    <scope>NUCLEOTIDE SEQUENCE [LARGE SCALE GENOMIC DNA]</scope>
    <source>
        <strain evidence="5 6">S7-754</strain>
    </source>
</reference>
<reference evidence="4 7" key="2">
    <citation type="submission" date="2019-12" db="EMBL/GenBank/DDBJ databases">
        <authorList>
            <person name="Zheng J."/>
        </authorList>
    </citation>
    <scope>NUCLEOTIDE SEQUENCE [LARGE SCALE GENOMIC DNA]</scope>
    <source>
        <strain evidence="4 7">DSM 27347</strain>
    </source>
</reference>
<dbReference type="InterPro" id="IPR001763">
    <property type="entry name" value="Rhodanese-like_dom"/>
</dbReference>
<keyword evidence="5" id="KW-0670">Pyruvate</keyword>
<evidence type="ECO:0000313" key="6">
    <source>
        <dbReference type="Proteomes" id="UP000323502"/>
    </source>
</evidence>
<dbReference type="EMBL" id="FNBI01000001">
    <property type="protein sequence ID" value="SDE77556.1"/>
    <property type="molecule type" value="Genomic_DNA"/>
</dbReference>
<accession>A0A1G7FNW7</accession>
<dbReference type="RefSeq" id="WP_149681007.1">
    <property type="nucleotide sequence ID" value="NZ_FNBI01000001.1"/>
</dbReference>
<keyword evidence="1 5" id="KW-0808">Transferase</keyword>
<dbReference type="PROSITE" id="PS50206">
    <property type="entry name" value="RHODANESE_3"/>
    <property type="match status" value="2"/>
</dbReference>
<evidence type="ECO:0000313" key="4">
    <source>
        <dbReference type="EMBL" id="MWC42490.1"/>
    </source>
</evidence>
<dbReference type="InterPro" id="IPR045078">
    <property type="entry name" value="TST/MPST-like"/>
</dbReference>
<evidence type="ECO:0000313" key="7">
    <source>
        <dbReference type="Proteomes" id="UP000436801"/>
    </source>
</evidence>
<dbReference type="AlphaFoldDB" id="A0A1G7FNW7"/>
<dbReference type="CDD" id="cd01449">
    <property type="entry name" value="TST_Repeat_2"/>
    <property type="match status" value="1"/>
</dbReference>
<dbReference type="PANTHER" id="PTHR11364:SF27">
    <property type="entry name" value="SULFURTRANSFERASE"/>
    <property type="match status" value="1"/>
</dbReference>
<dbReference type="Proteomes" id="UP000323502">
    <property type="component" value="Unassembled WGS sequence"/>
</dbReference>
<dbReference type="OrthoDB" id="9781034at2"/>
<dbReference type="Pfam" id="PF00581">
    <property type="entry name" value="Rhodanese"/>
    <property type="match status" value="2"/>
</dbReference>
<dbReference type="PANTHER" id="PTHR11364">
    <property type="entry name" value="THIOSULFATE SULFERTANSFERASE"/>
    <property type="match status" value="1"/>
</dbReference>
<protein>
    <submittedName>
        <fullName evidence="4 5">Sulfurtransferase</fullName>
    </submittedName>
</protein>
<dbReference type="EMBL" id="WSUT01000005">
    <property type="protein sequence ID" value="MWC42490.1"/>
    <property type="molecule type" value="Genomic_DNA"/>
</dbReference>
<sequence>MDALLTPQALAALLDDPGIRLLDATHLLGDPGGEQSRRLFHDGHIPGARFMDLDHLVDPDTSLPMMMPSPERFAAAMADLGIGTDDRIVVYDQSPLHSAARGWWMLRSFGAANVAILDGGLAAWQAAGLPIEQGAAPAPAPGRFVAHPPAAHLRTLAQMQANLSTDAEQVIDARSPARFAGAEPEPRAGVIPGHIPGSQNLHYARLFEPDGRWKRGEALAAAFAEAGVDFDRPIVATCGSGITATVLAFGAHLLGHAMVVYDGSWAEWGSHPDTPKAKD</sequence>
<dbReference type="SMART" id="SM00450">
    <property type="entry name" value="RHOD"/>
    <property type="match status" value="2"/>
</dbReference>
<evidence type="ECO:0000259" key="3">
    <source>
        <dbReference type="PROSITE" id="PS50206"/>
    </source>
</evidence>
<gene>
    <name evidence="4" type="ORF">GQR91_02305</name>
    <name evidence="5" type="ORF">SAMN05216557_101484</name>
</gene>
<feature type="domain" description="Rhodanese" evidence="3">
    <location>
        <begin position="164"/>
        <end position="277"/>
    </location>
</feature>
<name>A0A1G7FNW7_9SPHN</name>
<evidence type="ECO:0000256" key="2">
    <source>
        <dbReference type="ARBA" id="ARBA00022737"/>
    </source>
</evidence>